<dbReference type="PIRSF" id="PIRSF028841">
    <property type="entry name" value="APC10_sub"/>
    <property type="match status" value="1"/>
</dbReference>
<protein>
    <submittedName>
        <fullName evidence="7">Galactose-binding like protein</fullName>
    </submittedName>
</protein>
<dbReference type="AlphaFoldDB" id="A0A1Y1WAR1"/>
<organism evidence="7 8">
    <name type="scientific">Linderina pennispora</name>
    <dbReference type="NCBI Taxonomy" id="61395"/>
    <lineage>
        <taxon>Eukaryota</taxon>
        <taxon>Fungi</taxon>
        <taxon>Fungi incertae sedis</taxon>
        <taxon>Zoopagomycota</taxon>
        <taxon>Kickxellomycotina</taxon>
        <taxon>Kickxellomycetes</taxon>
        <taxon>Kickxellales</taxon>
        <taxon>Kickxellaceae</taxon>
        <taxon>Linderina</taxon>
    </lineage>
</organism>
<name>A0A1Y1WAR1_9FUNG</name>
<evidence type="ECO:0000256" key="3">
    <source>
        <dbReference type="ARBA" id="ARBA00022776"/>
    </source>
</evidence>
<sequence length="156" mass="17614">MSQQLPDISSQGLWSVSTLKQGHGTGSQPHWVSIRFDLRMPIHAIHLFLNIDQDENYTPCQVNIKAGSSQFDVQQVHLIELAQEPRGWVELKLSDADGPLAAQFLLVEFPANYENGRDVRVRQIRILGPPVAETKLKAESILPFTTTEFSMYDSIR</sequence>
<dbReference type="OrthoDB" id="24948at2759"/>
<keyword evidence="3" id="KW-0498">Mitosis</keyword>
<dbReference type="GO" id="GO:0051301">
    <property type="term" value="P:cell division"/>
    <property type="evidence" value="ECO:0007669"/>
    <property type="project" value="UniProtKB-KW"/>
</dbReference>
<keyword evidence="4" id="KW-0833">Ubl conjugation pathway</keyword>
<dbReference type="PROSITE" id="PS51284">
    <property type="entry name" value="DOC"/>
    <property type="match status" value="1"/>
</dbReference>
<dbReference type="GeneID" id="63806932"/>
<keyword evidence="2" id="KW-0132">Cell division</keyword>
<keyword evidence="5" id="KW-0131">Cell cycle</keyword>
<dbReference type="RefSeq" id="XP_040744229.1">
    <property type="nucleotide sequence ID" value="XM_040890284.1"/>
</dbReference>
<dbReference type="STRING" id="61395.A0A1Y1WAR1"/>
<feature type="domain" description="DOC" evidence="6">
    <location>
        <begin position="1"/>
        <end position="153"/>
    </location>
</feature>
<keyword evidence="8" id="KW-1185">Reference proteome</keyword>
<dbReference type="Proteomes" id="UP000193922">
    <property type="component" value="Unassembled WGS sequence"/>
</dbReference>
<dbReference type="PANTHER" id="PTHR12936:SF0">
    <property type="entry name" value="ANAPHASE-PROMOTING COMPLEX SUBUNIT 10"/>
    <property type="match status" value="1"/>
</dbReference>
<dbReference type="SMART" id="SM01337">
    <property type="entry name" value="APC10"/>
    <property type="match status" value="1"/>
</dbReference>
<dbReference type="Pfam" id="PF03256">
    <property type="entry name" value="ANAPC10"/>
    <property type="match status" value="1"/>
</dbReference>
<evidence type="ECO:0000256" key="5">
    <source>
        <dbReference type="ARBA" id="ARBA00023306"/>
    </source>
</evidence>
<dbReference type="Gene3D" id="2.60.120.260">
    <property type="entry name" value="Galactose-binding domain-like"/>
    <property type="match status" value="1"/>
</dbReference>
<dbReference type="SUPFAM" id="SSF49785">
    <property type="entry name" value="Galactose-binding domain-like"/>
    <property type="match status" value="1"/>
</dbReference>
<evidence type="ECO:0000313" key="8">
    <source>
        <dbReference type="Proteomes" id="UP000193922"/>
    </source>
</evidence>
<dbReference type="GO" id="GO:0031145">
    <property type="term" value="P:anaphase-promoting complex-dependent catabolic process"/>
    <property type="evidence" value="ECO:0007669"/>
    <property type="project" value="InterPro"/>
</dbReference>
<comment type="caution">
    <text evidence="7">The sequence shown here is derived from an EMBL/GenBank/DDBJ whole genome shotgun (WGS) entry which is preliminary data.</text>
</comment>
<dbReference type="GO" id="GO:0005680">
    <property type="term" value="C:anaphase-promoting complex"/>
    <property type="evidence" value="ECO:0007669"/>
    <property type="project" value="InterPro"/>
</dbReference>
<dbReference type="InterPro" id="IPR008979">
    <property type="entry name" value="Galactose-bd-like_sf"/>
</dbReference>
<dbReference type="PANTHER" id="PTHR12936">
    <property type="entry name" value="ANAPHASE-PROMOTING COMPLEX 10"/>
    <property type="match status" value="1"/>
</dbReference>
<dbReference type="GO" id="GO:0070979">
    <property type="term" value="P:protein K11-linked ubiquitination"/>
    <property type="evidence" value="ECO:0007669"/>
    <property type="project" value="TreeGrafter"/>
</dbReference>
<proteinExistence type="inferred from homology"/>
<evidence type="ECO:0000256" key="2">
    <source>
        <dbReference type="ARBA" id="ARBA00022618"/>
    </source>
</evidence>
<dbReference type="EMBL" id="MCFD01000005">
    <property type="protein sequence ID" value="ORX70650.1"/>
    <property type="molecule type" value="Genomic_DNA"/>
</dbReference>
<reference evidence="7 8" key="1">
    <citation type="submission" date="2016-07" db="EMBL/GenBank/DDBJ databases">
        <title>Pervasive Adenine N6-methylation of Active Genes in Fungi.</title>
        <authorList>
            <consortium name="DOE Joint Genome Institute"/>
            <person name="Mondo S.J."/>
            <person name="Dannebaum R.O."/>
            <person name="Kuo R.C."/>
            <person name="Labutti K."/>
            <person name="Haridas S."/>
            <person name="Kuo A."/>
            <person name="Salamov A."/>
            <person name="Ahrendt S.R."/>
            <person name="Lipzen A."/>
            <person name="Sullivan W."/>
            <person name="Andreopoulos W.B."/>
            <person name="Clum A."/>
            <person name="Lindquist E."/>
            <person name="Daum C."/>
            <person name="Ramamoorthy G.K."/>
            <person name="Gryganskyi A."/>
            <person name="Culley D."/>
            <person name="Magnuson J.K."/>
            <person name="James T.Y."/>
            <person name="O'Malley M.A."/>
            <person name="Stajich J.E."/>
            <person name="Spatafora J.W."/>
            <person name="Visel A."/>
            <person name="Grigoriev I.V."/>
        </authorList>
    </citation>
    <scope>NUCLEOTIDE SEQUENCE [LARGE SCALE GENOMIC DNA]</scope>
    <source>
        <strain evidence="7 8">ATCC 12442</strain>
    </source>
</reference>
<evidence type="ECO:0000259" key="6">
    <source>
        <dbReference type="PROSITE" id="PS51284"/>
    </source>
</evidence>
<evidence type="ECO:0000256" key="4">
    <source>
        <dbReference type="ARBA" id="ARBA00022786"/>
    </source>
</evidence>
<dbReference type="InterPro" id="IPR016901">
    <property type="entry name" value="APC10/Doc1"/>
</dbReference>
<evidence type="ECO:0000256" key="1">
    <source>
        <dbReference type="ARBA" id="ARBA00006762"/>
    </source>
</evidence>
<dbReference type="InterPro" id="IPR004939">
    <property type="entry name" value="APC_su10/DOC_dom"/>
</dbReference>
<accession>A0A1Y1WAR1</accession>
<gene>
    <name evidence="7" type="ORF">DL89DRAFT_292284</name>
</gene>
<evidence type="ECO:0000313" key="7">
    <source>
        <dbReference type="EMBL" id="ORX70650.1"/>
    </source>
</evidence>
<comment type="similarity">
    <text evidence="1">Belongs to the APC10 family.</text>
</comment>